<protein>
    <submittedName>
        <fullName evidence="2">Uncharacterized protein</fullName>
    </submittedName>
</protein>
<reference evidence="2" key="1">
    <citation type="submission" date="2018-02" db="EMBL/GenBank/DDBJ databases">
        <title>Rhizophora mucronata_Transcriptome.</title>
        <authorList>
            <person name="Meera S.P."/>
            <person name="Sreeshan A."/>
            <person name="Augustine A."/>
        </authorList>
    </citation>
    <scope>NUCLEOTIDE SEQUENCE</scope>
    <source>
        <tissue evidence="2">Leaf</tissue>
    </source>
</reference>
<keyword evidence="1" id="KW-0472">Membrane</keyword>
<accession>A0A2P2Q1R5</accession>
<evidence type="ECO:0000313" key="2">
    <source>
        <dbReference type="EMBL" id="MBX60940.1"/>
    </source>
</evidence>
<sequence>MKPFSFFPFLFFFSIYKKIVGFEYEICASVKFGLSFVELWSYIPSCGFLFLNILEQLAVKKVYILLVFLFLAIVSRRS</sequence>
<keyword evidence="1" id="KW-1133">Transmembrane helix</keyword>
<name>A0A2P2Q1R5_RHIMU</name>
<dbReference type="EMBL" id="GGEC01080456">
    <property type="protein sequence ID" value="MBX60940.1"/>
    <property type="molecule type" value="Transcribed_RNA"/>
</dbReference>
<feature type="transmembrane region" description="Helical" evidence="1">
    <location>
        <begin position="58"/>
        <end position="75"/>
    </location>
</feature>
<organism evidence="2">
    <name type="scientific">Rhizophora mucronata</name>
    <name type="common">Asiatic mangrove</name>
    <dbReference type="NCBI Taxonomy" id="61149"/>
    <lineage>
        <taxon>Eukaryota</taxon>
        <taxon>Viridiplantae</taxon>
        <taxon>Streptophyta</taxon>
        <taxon>Embryophyta</taxon>
        <taxon>Tracheophyta</taxon>
        <taxon>Spermatophyta</taxon>
        <taxon>Magnoliopsida</taxon>
        <taxon>eudicotyledons</taxon>
        <taxon>Gunneridae</taxon>
        <taxon>Pentapetalae</taxon>
        <taxon>rosids</taxon>
        <taxon>fabids</taxon>
        <taxon>Malpighiales</taxon>
        <taxon>Rhizophoraceae</taxon>
        <taxon>Rhizophora</taxon>
    </lineage>
</organism>
<dbReference type="AlphaFoldDB" id="A0A2P2Q1R5"/>
<proteinExistence type="predicted"/>
<evidence type="ECO:0000256" key="1">
    <source>
        <dbReference type="SAM" id="Phobius"/>
    </source>
</evidence>
<keyword evidence="1" id="KW-0812">Transmembrane</keyword>